<reference evidence="1" key="1">
    <citation type="submission" date="2021-02" db="EMBL/GenBank/DDBJ databases">
        <authorList>
            <consortium name="DOE Joint Genome Institute"/>
            <person name="Ahrendt S."/>
            <person name="Looney B.P."/>
            <person name="Miyauchi S."/>
            <person name="Morin E."/>
            <person name="Drula E."/>
            <person name="Courty P.E."/>
            <person name="Chicoki N."/>
            <person name="Fauchery L."/>
            <person name="Kohler A."/>
            <person name="Kuo A."/>
            <person name="Labutti K."/>
            <person name="Pangilinan J."/>
            <person name="Lipzen A."/>
            <person name="Riley R."/>
            <person name="Andreopoulos W."/>
            <person name="He G."/>
            <person name="Johnson J."/>
            <person name="Barry K.W."/>
            <person name="Grigoriev I.V."/>
            <person name="Nagy L."/>
            <person name="Hibbett D."/>
            <person name="Henrissat B."/>
            <person name="Matheny P.B."/>
            <person name="Labbe J."/>
            <person name="Martin F."/>
        </authorList>
    </citation>
    <scope>NUCLEOTIDE SEQUENCE</scope>
    <source>
        <strain evidence="1">FP105234-sp</strain>
    </source>
</reference>
<keyword evidence="2" id="KW-1185">Reference proteome</keyword>
<evidence type="ECO:0000313" key="2">
    <source>
        <dbReference type="Proteomes" id="UP000814033"/>
    </source>
</evidence>
<name>A0ACB8RFY5_9AGAM</name>
<sequence length="154" mass="16022">MAVITRSASALAASAAPVSPSPSGSSATPPCSPARSLRSSPATPHRNKENFLPCGTPIPKSPSKRCKAKKALTGSTPRKTPRRTRSTAKALGGSGSAQLLNAGLDKAFAFQSGFGTVQAMLQDAYDEMEVMTAADRRARELTESPLADMSEAFI</sequence>
<evidence type="ECO:0000313" key="1">
    <source>
        <dbReference type="EMBL" id="KAI0042920.1"/>
    </source>
</evidence>
<proteinExistence type="predicted"/>
<dbReference type="EMBL" id="MU276041">
    <property type="protein sequence ID" value="KAI0042920.1"/>
    <property type="molecule type" value="Genomic_DNA"/>
</dbReference>
<protein>
    <submittedName>
        <fullName evidence="1">Uncharacterized protein</fullName>
    </submittedName>
</protein>
<reference evidence="1" key="2">
    <citation type="journal article" date="2022" name="New Phytol.">
        <title>Evolutionary transition to the ectomycorrhizal habit in the genomes of a hyperdiverse lineage of mushroom-forming fungi.</title>
        <authorList>
            <person name="Looney B."/>
            <person name="Miyauchi S."/>
            <person name="Morin E."/>
            <person name="Drula E."/>
            <person name="Courty P.E."/>
            <person name="Kohler A."/>
            <person name="Kuo A."/>
            <person name="LaButti K."/>
            <person name="Pangilinan J."/>
            <person name="Lipzen A."/>
            <person name="Riley R."/>
            <person name="Andreopoulos W."/>
            <person name="He G."/>
            <person name="Johnson J."/>
            <person name="Nolan M."/>
            <person name="Tritt A."/>
            <person name="Barry K.W."/>
            <person name="Grigoriev I.V."/>
            <person name="Nagy L.G."/>
            <person name="Hibbett D."/>
            <person name="Henrissat B."/>
            <person name="Matheny P.B."/>
            <person name="Labbe J."/>
            <person name="Martin F.M."/>
        </authorList>
    </citation>
    <scope>NUCLEOTIDE SEQUENCE</scope>
    <source>
        <strain evidence="1">FP105234-sp</strain>
    </source>
</reference>
<organism evidence="1 2">
    <name type="scientific">Auriscalpium vulgare</name>
    <dbReference type="NCBI Taxonomy" id="40419"/>
    <lineage>
        <taxon>Eukaryota</taxon>
        <taxon>Fungi</taxon>
        <taxon>Dikarya</taxon>
        <taxon>Basidiomycota</taxon>
        <taxon>Agaricomycotina</taxon>
        <taxon>Agaricomycetes</taxon>
        <taxon>Russulales</taxon>
        <taxon>Auriscalpiaceae</taxon>
        <taxon>Auriscalpium</taxon>
    </lineage>
</organism>
<accession>A0ACB8RFY5</accession>
<gene>
    <name evidence="1" type="ORF">FA95DRAFT_508582</name>
</gene>
<dbReference type="Proteomes" id="UP000814033">
    <property type="component" value="Unassembled WGS sequence"/>
</dbReference>
<comment type="caution">
    <text evidence="1">The sequence shown here is derived from an EMBL/GenBank/DDBJ whole genome shotgun (WGS) entry which is preliminary data.</text>
</comment>